<reference evidence="4" key="1">
    <citation type="submission" date="2011-11" db="EMBL/GenBank/DDBJ databases">
        <title>The Genome Sequence of Fusarium oxysporum Cotton.</title>
        <authorList>
            <consortium name="The Broad Institute Genome Sequencing Platform"/>
            <person name="Ma L.-J."/>
            <person name="Gale L.R."/>
            <person name="Schwartz D.C."/>
            <person name="Zhou S."/>
            <person name="Corby-Kistler H."/>
            <person name="Young S.K."/>
            <person name="Zeng Q."/>
            <person name="Gargeya S."/>
            <person name="Fitzgerald M."/>
            <person name="Haas B."/>
            <person name="Abouelleil A."/>
            <person name="Alvarado L."/>
            <person name="Arachchi H.M."/>
            <person name="Berlin A."/>
            <person name="Brown A."/>
            <person name="Chapman S.B."/>
            <person name="Chen Z."/>
            <person name="Dunbar C."/>
            <person name="Freedman E."/>
            <person name="Gearin G."/>
            <person name="Goldberg J."/>
            <person name="Griggs A."/>
            <person name="Gujja S."/>
            <person name="Heiman D."/>
            <person name="Howarth C."/>
            <person name="Larson L."/>
            <person name="Lui A."/>
            <person name="MacDonald P.J.P."/>
            <person name="Montmayeur A."/>
            <person name="Murphy C."/>
            <person name="Neiman D."/>
            <person name="Pearson M."/>
            <person name="Priest M."/>
            <person name="Roberts A."/>
            <person name="Saif S."/>
            <person name="Shea T."/>
            <person name="Shenoy N."/>
            <person name="Sisk P."/>
            <person name="Stolte C."/>
            <person name="Sykes S."/>
            <person name="Wortman J."/>
            <person name="Nusbaum C."/>
            <person name="Birren B."/>
        </authorList>
    </citation>
    <scope>NUCLEOTIDE SEQUENCE [LARGE SCALE GENOMIC DNA]</scope>
    <source>
        <strain evidence="4">25433</strain>
    </source>
</reference>
<gene>
    <name evidence="4" type="ORF">FOTG_19205</name>
</gene>
<evidence type="ECO:0000259" key="3">
    <source>
        <dbReference type="Pfam" id="PF17111"/>
    </source>
</evidence>
<name>X0KFF1_FUSOX</name>
<dbReference type="HOGENOM" id="CLU_000288_6_9_1"/>
<proteinExistence type="predicted"/>
<reference evidence="4" key="2">
    <citation type="submission" date="2014-03" db="EMBL/GenBank/DDBJ databases">
        <title>The Genome Annotation of Fusarium oxysporum Cotton.</title>
        <authorList>
            <consortium name="The Broad Institute Genomics Platform"/>
            <person name="Ma L.-J."/>
            <person name="Corby-Kistler H."/>
            <person name="Broz K."/>
            <person name="Gale L.R."/>
            <person name="Jonkers W."/>
            <person name="O'Donnell K."/>
            <person name="Ploetz R."/>
            <person name="Steinberg C."/>
            <person name="Schwartz D.C."/>
            <person name="VanEtten H."/>
            <person name="Zhou S."/>
            <person name="Young S.K."/>
            <person name="Zeng Q."/>
            <person name="Gargeya S."/>
            <person name="Fitzgerald M."/>
            <person name="Abouelleil A."/>
            <person name="Alvarado L."/>
            <person name="Chapman S.B."/>
            <person name="Gainer-Dewar J."/>
            <person name="Goldberg J."/>
            <person name="Griggs A."/>
            <person name="Gujja S."/>
            <person name="Hansen M."/>
            <person name="Howarth C."/>
            <person name="Imamovic A."/>
            <person name="Ireland A."/>
            <person name="Larimer J."/>
            <person name="McCowan C."/>
            <person name="Murphy C."/>
            <person name="Pearson M."/>
            <person name="Poon T.W."/>
            <person name="Priest M."/>
            <person name="Roberts A."/>
            <person name="Saif S."/>
            <person name="Shea T."/>
            <person name="Sykes S."/>
            <person name="Wortman J."/>
            <person name="Nusbaum C."/>
            <person name="Birren B."/>
        </authorList>
    </citation>
    <scope>NUCLEOTIDE SEQUENCE</scope>
    <source>
        <strain evidence="4">25433</strain>
    </source>
</reference>
<evidence type="ECO:0000256" key="1">
    <source>
        <dbReference type="SAM" id="Coils"/>
    </source>
</evidence>
<feature type="coiled-coil region" evidence="1">
    <location>
        <begin position="31"/>
        <end position="58"/>
    </location>
</feature>
<evidence type="ECO:0000256" key="2">
    <source>
        <dbReference type="SAM" id="MobiDB-lite"/>
    </source>
</evidence>
<dbReference type="AlphaFoldDB" id="X0KFF1"/>
<keyword evidence="1" id="KW-0175">Coiled coil</keyword>
<dbReference type="Pfam" id="PF17111">
    <property type="entry name" value="PigL_N"/>
    <property type="match status" value="1"/>
</dbReference>
<feature type="region of interest" description="Disordered" evidence="2">
    <location>
        <begin position="158"/>
        <end position="179"/>
    </location>
</feature>
<organism evidence="4">
    <name type="scientific">Fusarium oxysporum f. sp. vasinfectum 25433</name>
    <dbReference type="NCBI Taxonomy" id="1089449"/>
    <lineage>
        <taxon>Eukaryota</taxon>
        <taxon>Fungi</taxon>
        <taxon>Dikarya</taxon>
        <taxon>Ascomycota</taxon>
        <taxon>Pezizomycotina</taxon>
        <taxon>Sordariomycetes</taxon>
        <taxon>Hypocreomycetidae</taxon>
        <taxon>Hypocreales</taxon>
        <taxon>Nectriaceae</taxon>
        <taxon>Fusarium</taxon>
        <taxon>Fusarium oxysporum species complex</taxon>
    </lineage>
</organism>
<sequence>MDGLGSAASVIAVIDLSAKVASLCFQYYSAVNNAKTDIERLHGELDRLETILEGARQLLESPNGWCLQSSQRLRDGLSGCSSELITLETKLEKKLNPGTTRKVMSRFGVRALKWPFESNDVDGIIWTLEQYRDTLSSALTIDQTSLISVRLSSFPNCRPRETRPSTRTPTNTTHDAIPKPELLFAKT</sequence>
<dbReference type="EMBL" id="KK035725">
    <property type="protein sequence ID" value="EXM12294.1"/>
    <property type="molecule type" value="Genomic_DNA"/>
</dbReference>
<feature type="domain" description="Azaphilone pigments biosynthesis cluster protein L N-terminal" evidence="3">
    <location>
        <begin position="1"/>
        <end position="140"/>
    </location>
</feature>
<protein>
    <recommendedName>
        <fullName evidence="3">Azaphilone pigments biosynthesis cluster protein L N-terminal domain-containing protein</fullName>
    </recommendedName>
</protein>
<evidence type="ECO:0000313" key="4">
    <source>
        <dbReference type="EMBL" id="EXM12294.1"/>
    </source>
</evidence>
<dbReference type="OrthoDB" id="538223at2759"/>
<dbReference type="InterPro" id="IPR031348">
    <property type="entry name" value="PigL_N"/>
</dbReference>
<dbReference type="Proteomes" id="UP000030701">
    <property type="component" value="Unassembled WGS sequence"/>
</dbReference>
<accession>X0KFF1</accession>